<evidence type="ECO:0000313" key="3">
    <source>
        <dbReference type="EMBL" id="MBD7956856.1"/>
    </source>
</evidence>
<feature type="region of interest" description="Disordered" evidence="1">
    <location>
        <begin position="1"/>
        <end position="20"/>
    </location>
</feature>
<sequence length="185" mass="19712">MSEAEPRPRPQYGEYATPEEQRARIAHPYATDALSAGVAPETVAPAYSGPVAPATTSAARPTRTADRIITFVLLGYGLLTVLVSAPQMIDVAAFAQTLFQTLGVDAVMSDPAGLRGWGIAGAAVIVVGWLLTAWLSWRSLAARRLTWWIPLVGGIVFNFFSGTLMVVLIMSDPAAWEALQRTLGG</sequence>
<evidence type="ECO:0000256" key="2">
    <source>
        <dbReference type="SAM" id="Phobius"/>
    </source>
</evidence>
<feature type="transmembrane region" description="Helical" evidence="2">
    <location>
        <begin position="117"/>
        <end position="135"/>
    </location>
</feature>
<accession>A0ABR8S038</accession>
<keyword evidence="2" id="KW-0472">Membrane</keyword>
<comment type="caution">
    <text evidence="3">The sequence shown here is derived from an EMBL/GenBank/DDBJ whole genome shotgun (WGS) entry which is preliminary data.</text>
</comment>
<keyword evidence="4" id="KW-1185">Reference proteome</keyword>
<feature type="transmembrane region" description="Helical" evidence="2">
    <location>
        <begin position="147"/>
        <end position="170"/>
    </location>
</feature>
<keyword evidence="2" id="KW-1133">Transmembrane helix</keyword>
<name>A0ABR8S038_9MICO</name>
<gene>
    <name evidence="3" type="ORF">H9651_04345</name>
</gene>
<reference evidence="3 4" key="1">
    <citation type="submission" date="2020-08" db="EMBL/GenBank/DDBJ databases">
        <title>A Genomic Blueprint of the Chicken Gut Microbiome.</title>
        <authorList>
            <person name="Gilroy R."/>
            <person name="Ravi A."/>
            <person name="Getino M."/>
            <person name="Pursley I."/>
            <person name="Horton D.L."/>
            <person name="Alikhan N.-F."/>
            <person name="Baker D."/>
            <person name="Gharbi K."/>
            <person name="Hall N."/>
            <person name="Watson M."/>
            <person name="Adriaenssens E.M."/>
            <person name="Foster-Nyarko E."/>
            <person name="Jarju S."/>
            <person name="Secka A."/>
            <person name="Antonio M."/>
            <person name="Oren A."/>
            <person name="Chaudhuri R."/>
            <person name="La Ragione R.M."/>
            <person name="Hildebrand F."/>
            <person name="Pallen M.J."/>
        </authorList>
    </citation>
    <scope>NUCLEOTIDE SEQUENCE [LARGE SCALE GENOMIC DNA]</scope>
    <source>
        <strain evidence="3 4">Sa4CUA7</strain>
    </source>
</reference>
<keyword evidence="2" id="KW-0812">Transmembrane</keyword>
<dbReference type="Pfam" id="PF19779">
    <property type="entry name" value="DUF6264"/>
    <property type="match status" value="1"/>
</dbReference>
<organism evidence="3 4">
    <name type="scientific">Microbacterium pullorum</name>
    <dbReference type="NCBI Taxonomy" id="2762236"/>
    <lineage>
        <taxon>Bacteria</taxon>
        <taxon>Bacillati</taxon>
        <taxon>Actinomycetota</taxon>
        <taxon>Actinomycetes</taxon>
        <taxon>Micrococcales</taxon>
        <taxon>Microbacteriaceae</taxon>
        <taxon>Microbacterium</taxon>
    </lineage>
</organism>
<evidence type="ECO:0000313" key="4">
    <source>
        <dbReference type="Proteomes" id="UP000648352"/>
    </source>
</evidence>
<proteinExistence type="predicted"/>
<dbReference type="EMBL" id="JACSQP010000002">
    <property type="protein sequence ID" value="MBD7956856.1"/>
    <property type="molecule type" value="Genomic_DNA"/>
</dbReference>
<protein>
    <recommendedName>
        <fullName evidence="5">Integral membrane protein</fullName>
    </recommendedName>
</protein>
<evidence type="ECO:0008006" key="5">
    <source>
        <dbReference type="Google" id="ProtNLM"/>
    </source>
</evidence>
<feature type="transmembrane region" description="Helical" evidence="2">
    <location>
        <begin position="68"/>
        <end position="89"/>
    </location>
</feature>
<evidence type="ECO:0000256" key="1">
    <source>
        <dbReference type="SAM" id="MobiDB-lite"/>
    </source>
</evidence>
<dbReference type="RefSeq" id="WP_191717863.1">
    <property type="nucleotide sequence ID" value="NZ_JACSQP010000002.1"/>
</dbReference>
<dbReference type="InterPro" id="IPR046231">
    <property type="entry name" value="DUF6264"/>
</dbReference>
<dbReference type="Proteomes" id="UP000648352">
    <property type="component" value="Unassembled WGS sequence"/>
</dbReference>